<proteinExistence type="predicted"/>
<organism evidence="3">
    <name type="scientific">Spongospora subterranea</name>
    <dbReference type="NCBI Taxonomy" id="70186"/>
    <lineage>
        <taxon>Eukaryota</taxon>
        <taxon>Sar</taxon>
        <taxon>Rhizaria</taxon>
        <taxon>Endomyxa</taxon>
        <taxon>Phytomyxea</taxon>
        <taxon>Plasmodiophorida</taxon>
        <taxon>Plasmodiophoridae</taxon>
        <taxon>Spongospora</taxon>
    </lineage>
</organism>
<accession>A0A0H5QIT4</accession>
<dbReference type="Pfam" id="PF00307">
    <property type="entry name" value="CH"/>
    <property type="match status" value="1"/>
</dbReference>
<protein>
    <recommendedName>
        <fullName evidence="2">Calponin-homology (CH) domain-containing protein</fullName>
    </recommendedName>
</protein>
<dbReference type="Gene3D" id="1.10.418.10">
    <property type="entry name" value="Calponin-like domain"/>
    <property type="match status" value="1"/>
</dbReference>
<dbReference type="SUPFAM" id="SSF47576">
    <property type="entry name" value="Calponin-homology domain, CH-domain"/>
    <property type="match status" value="1"/>
</dbReference>
<dbReference type="InterPro" id="IPR001715">
    <property type="entry name" value="CH_dom"/>
</dbReference>
<keyword evidence="1" id="KW-0175">Coiled coil</keyword>
<dbReference type="AlphaFoldDB" id="A0A0H5QIT4"/>
<sequence length="745" mass="86135">MVNLESRRRTLEANEARRVHVLERSAKKWQLNLTVQAFYIWRNHSRRIVRQRISFERLAKKWNSNPDFLKYAFLRWRLDHTMKKKEQVEIQLDMAVKKQRETEMETNEAKRSAENAEKQVQFMQSTVENMTAQQMELDKAIADMDHQIFQSKDQDINSTIKTVMDITRIGLHALSSEIKLKQSEYIPDLKAILPTPDYADSSSDFGLISDQQILLLFLNHHMKSVKDMVNIGPIENFTTDLADGIALSALIHCVKPSIINFPAMVNVRSEHERCSRLESLLESCDEIPADIRLMIRSNSLSFGLTPDISAAFICRLFIEFPGLTRQTQNFEDVIEDITRSHSLIDQIFSLLNRDEDLCNDILQEMVSTINKTYTRAGKLYRALRQSRDEWNQMQNRLRRYCLHLLIRRRCNHPMPTIDIRKTKNRSEWSNIDEEMVKVEMGVLQPGMNPNVDQNSRPVDTNRLLLVELISIRHTLLSNYNELQTIFWHYASSEVPVSSPTLGVSPTLNFLELWMMVKDSRLLSPFLTPTVLLKLFDDVAPDVGVGLDTQISIHQFVHLLIKIATTLPISNTSSNTRLSHRFQHVIENNILVWAKRTLENENLSSRSSPRILQTLRPYLKNISSIFLKVMTTKPATSDNRGMMASSISLENIDHIFYEFKLHQCGFTVDDVMDVVRHVLRQNSDPNQQSPSAPSSPTASTIYLPEFIDVLIALSMTRYPNPFEEIATRLLRFLTRDMMLATEKKSC</sequence>
<feature type="coiled-coil region" evidence="1">
    <location>
        <begin position="99"/>
        <end position="133"/>
    </location>
</feature>
<dbReference type="EMBL" id="HACM01001461">
    <property type="protein sequence ID" value="CRZ01903.1"/>
    <property type="molecule type" value="Transcribed_RNA"/>
</dbReference>
<name>A0A0H5QIT4_9EUKA</name>
<reference evidence="3" key="1">
    <citation type="submission" date="2015-04" db="EMBL/GenBank/DDBJ databases">
        <title>The genome sequence of the plant pathogenic Rhizarian Plasmodiophora brassicae reveals insights in its biotrophic life cycle and the origin of chitin synthesis.</title>
        <authorList>
            <person name="Schwelm A."/>
            <person name="Fogelqvist J."/>
            <person name="Knaust A."/>
            <person name="Julke S."/>
            <person name="Lilja T."/>
            <person name="Dhandapani V."/>
            <person name="Bonilla-Rosso G."/>
            <person name="Karlsson M."/>
            <person name="Shevchenko A."/>
            <person name="Choi S.R."/>
            <person name="Kim H.G."/>
            <person name="Park J.Y."/>
            <person name="Lim Y.P."/>
            <person name="Ludwig-Muller J."/>
            <person name="Dixelius C."/>
        </authorList>
    </citation>
    <scope>NUCLEOTIDE SEQUENCE</scope>
    <source>
        <tissue evidence="3">Potato root galls</tissue>
    </source>
</reference>
<dbReference type="InterPro" id="IPR036872">
    <property type="entry name" value="CH_dom_sf"/>
</dbReference>
<evidence type="ECO:0000259" key="2">
    <source>
        <dbReference type="PROSITE" id="PS50021"/>
    </source>
</evidence>
<evidence type="ECO:0000313" key="3">
    <source>
        <dbReference type="EMBL" id="CRZ01903.1"/>
    </source>
</evidence>
<evidence type="ECO:0000256" key="1">
    <source>
        <dbReference type="SAM" id="Coils"/>
    </source>
</evidence>
<dbReference type="PROSITE" id="PS50021">
    <property type="entry name" value="CH"/>
    <property type="match status" value="1"/>
</dbReference>
<feature type="domain" description="Calponin-homology (CH)" evidence="2">
    <location>
        <begin position="208"/>
        <end position="321"/>
    </location>
</feature>